<dbReference type="GO" id="GO:0016209">
    <property type="term" value="F:antioxidant activity"/>
    <property type="evidence" value="ECO:0007669"/>
    <property type="project" value="InterPro"/>
</dbReference>
<dbReference type="HOGENOM" id="CLU_042529_11_2_7"/>
<dbReference type="SUPFAM" id="SSF52833">
    <property type="entry name" value="Thioredoxin-like"/>
    <property type="match status" value="1"/>
</dbReference>
<feature type="chain" id="PRO_5003913949" evidence="1">
    <location>
        <begin position="18"/>
        <end position="162"/>
    </location>
</feature>
<proteinExistence type="predicted"/>
<dbReference type="Proteomes" id="UP000010074">
    <property type="component" value="Chromosome"/>
</dbReference>
<dbReference type="GO" id="GO:0016491">
    <property type="term" value="F:oxidoreductase activity"/>
    <property type="evidence" value="ECO:0007669"/>
    <property type="project" value="InterPro"/>
</dbReference>
<organism evidence="3 4">
    <name type="scientific">Bdellovibrio bacteriovorus str. Tiberius</name>
    <dbReference type="NCBI Taxonomy" id="1069642"/>
    <lineage>
        <taxon>Bacteria</taxon>
        <taxon>Pseudomonadati</taxon>
        <taxon>Bdellovibrionota</taxon>
        <taxon>Bdellovibrionia</taxon>
        <taxon>Bdellovibrionales</taxon>
        <taxon>Pseudobdellovibrionaceae</taxon>
        <taxon>Bdellovibrio</taxon>
    </lineage>
</organism>
<dbReference type="InterPro" id="IPR036249">
    <property type="entry name" value="Thioredoxin-like_sf"/>
</dbReference>
<feature type="domain" description="Thioredoxin" evidence="2">
    <location>
        <begin position="17"/>
        <end position="161"/>
    </location>
</feature>
<accession>K7YW04</accession>
<dbReference type="InterPro" id="IPR050553">
    <property type="entry name" value="Thioredoxin_ResA/DsbE_sf"/>
</dbReference>
<protein>
    <submittedName>
        <fullName evidence="3">Cytochrome c biogenesis (Thioredoxin) related protein</fullName>
    </submittedName>
</protein>
<dbReference type="PRINTS" id="PR00421">
    <property type="entry name" value="THIOREDOXIN"/>
</dbReference>
<evidence type="ECO:0000313" key="4">
    <source>
        <dbReference type="Proteomes" id="UP000010074"/>
    </source>
</evidence>
<dbReference type="PATRIC" id="fig|1069642.3.peg.2140"/>
<dbReference type="EMBL" id="CP002930">
    <property type="protein sequence ID" value="AFY01848.1"/>
    <property type="molecule type" value="Genomic_DNA"/>
</dbReference>
<feature type="signal peptide" evidence="1">
    <location>
        <begin position="1"/>
        <end position="17"/>
    </location>
</feature>
<dbReference type="InterPro" id="IPR000866">
    <property type="entry name" value="AhpC/TSA"/>
</dbReference>
<dbReference type="PANTHER" id="PTHR42852:SF17">
    <property type="entry name" value="THIOREDOXIN-LIKE PROTEIN HI_1115"/>
    <property type="match status" value="1"/>
</dbReference>
<gene>
    <name evidence="3" type="primary">resA</name>
    <name evidence="3" type="ORF">Bdt_2163</name>
</gene>
<dbReference type="PANTHER" id="PTHR42852">
    <property type="entry name" value="THIOL:DISULFIDE INTERCHANGE PROTEIN DSBE"/>
    <property type="match status" value="1"/>
</dbReference>
<dbReference type="Gene3D" id="3.40.30.10">
    <property type="entry name" value="Glutaredoxin"/>
    <property type="match status" value="1"/>
</dbReference>
<dbReference type="STRING" id="1069642.Bdt_2163"/>
<keyword evidence="1" id="KW-0732">Signal</keyword>
<dbReference type="OrthoDB" id="5297794at2"/>
<evidence type="ECO:0000313" key="3">
    <source>
        <dbReference type="EMBL" id="AFY01848.1"/>
    </source>
</evidence>
<evidence type="ECO:0000259" key="2">
    <source>
        <dbReference type="PROSITE" id="PS51352"/>
    </source>
</evidence>
<dbReference type="Pfam" id="PF00578">
    <property type="entry name" value="AhpC-TSA"/>
    <property type="match status" value="1"/>
</dbReference>
<reference evidence="3 4" key="1">
    <citation type="journal article" date="2012" name="BMC Genomics">
        <title>Genome analysis of a simultaneously predatory and prey-independent, novel Bdellovibrio bacteriovorus from the River Tiber, supports in silico predictions of both ancient and recent lateral gene transfer from diverse bacteria.</title>
        <authorList>
            <person name="Hobley L."/>
            <person name="Lerner T.R."/>
            <person name="Williams L.E."/>
            <person name="Lambert C."/>
            <person name="Till R."/>
            <person name="Milner D.S."/>
            <person name="Basford S.M."/>
            <person name="Capeness M.J."/>
            <person name="Fenton A.K."/>
            <person name="Atterbury R.J."/>
            <person name="Harris M.A."/>
            <person name="Sockett R.E."/>
        </authorList>
    </citation>
    <scope>NUCLEOTIDE SEQUENCE [LARGE SCALE GENOMIC DNA]</scope>
    <source>
        <strain evidence="3 4">Tiberius</strain>
    </source>
</reference>
<dbReference type="AlphaFoldDB" id="K7YW04"/>
<sequence>MRFLTALIMFFAGTAFAKEMPSTAEFKRLPTVALNKGDVKTLKDLQGKVVLVDFWASWCEPCKAALPHYNNLYKKYRSQGLVVLGVNEDEEAAERDAFLKTVKLDFPLYHDQGRLVLEDFKVLALPTLYVFDKKLKPVVFYRGYDEKNSQALEKKIQELLKQ</sequence>
<name>K7YW04_BDEBC</name>
<dbReference type="PROSITE" id="PS51352">
    <property type="entry name" value="THIOREDOXIN_2"/>
    <property type="match status" value="1"/>
</dbReference>
<dbReference type="CDD" id="cd02966">
    <property type="entry name" value="TlpA_like_family"/>
    <property type="match status" value="1"/>
</dbReference>
<dbReference type="KEGG" id="bbat:Bdt_2163"/>
<dbReference type="InterPro" id="IPR013766">
    <property type="entry name" value="Thioredoxin_domain"/>
</dbReference>
<evidence type="ECO:0000256" key="1">
    <source>
        <dbReference type="SAM" id="SignalP"/>
    </source>
</evidence>
<dbReference type="RefSeq" id="WP_015091288.1">
    <property type="nucleotide sequence ID" value="NC_019567.1"/>
</dbReference>